<evidence type="ECO:0000313" key="2">
    <source>
        <dbReference type="Proteomes" id="UP001177080"/>
    </source>
</evidence>
<protein>
    <submittedName>
        <fullName evidence="1">Uncharacterized protein</fullName>
    </submittedName>
</protein>
<name>A0ABT8XKL8_9HYPH</name>
<evidence type="ECO:0000313" key="1">
    <source>
        <dbReference type="EMBL" id="MDO6124272.1"/>
    </source>
</evidence>
<sequence>MTMSFSDGVVVLSGKCGIDEAEALVSYLSSHPEAVVDVAAATEIHTALWQTLMVFMPTVSGFPVSPSAAADLLPCLLDFLKQGSKATAANLRS</sequence>
<gene>
    <name evidence="1" type="ORF">GB928_024045</name>
</gene>
<reference evidence="1" key="1">
    <citation type="submission" date="2022-04" db="EMBL/GenBank/DDBJ databases">
        <title>Shinella lacus sp. nov., a novel member of the genus Shinella from water.</title>
        <authorList>
            <person name="Deng Y."/>
        </authorList>
    </citation>
    <scope>NUCLEOTIDE SEQUENCE</scope>
    <source>
        <strain evidence="1">JCM 31239</strain>
    </source>
</reference>
<keyword evidence="2" id="KW-1185">Reference proteome</keyword>
<organism evidence="1 2">
    <name type="scientific">Shinella curvata</name>
    <dbReference type="NCBI Taxonomy" id="1817964"/>
    <lineage>
        <taxon>Bacteria</taxon>
        <taxon>Pseudomonadati</taxon>
        <taxon>Pseudomonadota</taxon>
        <taxon>Alphaproteobacteria</taxon>
        <taxon>Hyphomicrobiales</taxon>
        <taxon>Rhizobiaceae</taxon>
        <taxon>Shinella</taxon>
    </lineage>
</organism>
<proteinExistence type="predicted"/>
<accession>A0ABT8XKL8</accession>
<dbReference type="RefSeq" id="WP_244763858.1">
    <property type="nucleotide sequence ID" value="NZ_JALJCJ010000009.1"/>
</dbReference>
<dbReference type="EMBL" id="WHSC02000011">
    <property type="protein sequence ID" value="MDO6124272.1"/>
    <property type="molecule type" value="Genomic_DNA"/>
</dbReference>
<comment type="caution">
    <text evidence="1">The sequence shown here is derived from an EMBL/GenBank/DDBJ whole genome shotgun (WGS) entry which is preliminary data.</text>
</comment>
<dbReference type="Proteomes" id="UP001177080">
    <property type="component" value="Unassembled WGS sequence"/>
</dbReference>